<dbReference type="Proteomes" id="UP000541421">
    <property type="component" value="Unassembled WGS sequence"/>
</dbReference>
<comment type="caution">
    <text evidence="2">The sequence shown here is derived from an EMBL/GenBank/DDBJ whole genome shotgun (WGS) entry which is preliminary data.</text>
</comment>
<evidence type="ECO:0000313" key="3">
    <source>
        <dbReference type="Proteomes" id="UP000541421"/>
    </source>
</evidence>
<name>A0A7Y4LBV3_9BURK</name>
<dbReference type="EMBL" id="JABGBO010000005">
    <property type="protein sequence ID" value="NOL49582.1"/>
    <property type="molecule type" value="Genomic_DNA"/>
</dbReference>
<dbReference type="PANTHER" id="PTHR30157">
    <property type="entry name" value="FERRIC REDUCTASE, NADPH-DEPENDENT"/>
    <property type="match status" value="1"/>
</dbReference>
<dbReference type="Gene3D" id="2.40.30.10">
    <property type="entry name" value="Translation factors"/>
    <property type="match status" value="1"/>
</dbReference>
<gene>
    <name evidence="2" type="ORF">HKX40_05475</name>
</gene>
<dbReference type="Gene3D" id="3.40.50.80">
    <property type="entry name" value="Nucleotide-binding domain of ferredoxin-NADP reductase (FNR) module"/>
    <property type="match status" value="1"/>
</dbReference>
<evidence type="ECO:0000313" key="2">
    <source>
        <dbReference type="EMBL" id="NOL49582.1"/>
    </source>
</evidence>
<dbReference type="Pfam" id="PF04954">
    <property type="entry name" value="SIP"/>
    <property type="match status" value="1"/>
</dbReference>
<dbReference type="InterPro" id="IPR039261">
    <property type="entry name" value="FNR_nucleotide-bd"/>
</dbReference>
<evidence type="ECO:0000259" key="1">
    <source>
        <dbReference type="Pfam" id="PF04954"/>
    </source>
</evidence>
<reference evidence="2 3" key="1">
    <citation type="submission" date="2020-05" db="EMBL/GenBank/DDBJ databases">
        <authorList>
            <person name="Niu N."/>
        </authorList>
    </citation>
    <scope>NUCLEOTIDE SEQUENCE [LARGE SCALE GENOMIC DNA]</scope>
    <source>
        <strain evidence="2 3">LMG10982</strain>
    </source>
</reference>
<feature type="domain" description="SIP-like Rossmann fold" evidence="1">
    <location>
        <begin position="205"/>
        <end position="321"/>
    </location>
</feature>
<accession>A0A7Y4LBV3</accession>
<proteinExistence type="predicted"/>
<organism evidence="2 3">
    <name type="scientific">Pelistega europaea</name>
    <dbReference type="NCBI Taxonomy" id="106147"/>
    <lineage>
        <taxon>Bacteria</taxon>
        <taxon>Pseudomonadati</taxon>
        <taxon>Pseudomonadota</taxon>
        <taxon>Betaproteobacteria</taxon>
        <taxon>Burkholderiales</taxon>
        <taxon>Alcaligenaceae</taxon>
        <taxon>Pelistega</taxon>
    </lineage>
</organism>
<dbReference type="InterPro" id="IPR039374">
    <property type="entry name" value="SIP_fam"/>
</dbReference>
<dbReference type="AlphaFoldDB" id="A0A7Y4LBV3"/>
<sequence length="324" mass="37717">MNVSTYTTFDSELKRQWVDGLNNGGNHELLLFVRAISPFKTIYAITLLDIYHEGFLLSIQEDVDGLPIDYFHSFGKRVEEPMAFFIKIYSDFFQRNTPDLKNNRKLIVLDRQKITSSFIRLRLAYKDALPNNIKPAFITVLSIGEDLSRAYTYRKVNTEQQYIEVDFFTHGVTPTKKWLECLEPGQDVISLREKNESVDHLQQGKVLLCGDETAFPAIASLLDNWQNPEPPLVLLEMLNLEDSVYFKDCRLPKGTQICTFSIQSPDEYGTKIKNYLEQTDYSIQKIWGAFHTDGMKLLRKFFEQKYQITSADMVVRAYWNRLKN</sequence>
<dbReference type="InterPro" id="IPR007037">
    <property type="entry name" value="SIP_rossman_dom"/>
</dbReference>
<keyword evidence="3" id="KW-1185">Reference proteome</keyword>
<protein>
    <submittedName>
        <fullName evidence="2">SIP domain-containing protein</fullName>
    </submittedName>
</protein>
<dbReference type="RefSeq" id="WP_171588567.1">
    <property type="nucleotide sequence ID" value="NZ_JABGBO010000005.1"/>
</dbReference>
<dbReference type="PANTHER" id="PTHR30157:SF0">
    <property type="entry name" value="NADPH-DEPENDENT FERRIC-CHELATE REDUCTASE"/>
    <property type="match status" value="1"/>
</dbReference>